<evidence type="ECO:0000313" key="1">
    <source>
        <dbReference type="EMBL" id="KAE9610687.1"/>
    </source>
</evidence>
<gene>
    <name evidence="1" type="ORF">Lalb_Chr07g0189251</name>
</gene>
<dbReference type="OrthoDB" id="10593049at2759"/>
<organism evidence="1 2">
    <name type="scientific">Lupinus albus</name>
    <name type="common">White lupine</name>
    <name type="synonym">Lupinus termis</name>
    <dbReference type="NCBI Taxonomy" id="3870"/>
    <lineage>
        <taxon>Eukaryota</taxon>
        <taxon>Viridiplantae</taxon>
        <taxon>Streptophyta</taxon>
        <taxon>Embryophyta</taxon>
        <taxon>Tracheophyta</taxon>
        <taxon>Spermatophyta</taxon>
        <taxon>Magnoliopsida</taxon>
        <taxon>eudicotyledons</taxon>
        <taxon>Gunneridae</taxon>
        <taxon>Pentapetalae</taxon>
        <taxon>rosids</taxon>
        <taxon>fabids</taxon>
        <taxon>Fabales</taxon>
        <taxon>Fabaceae</taxon>
        <taxon>Papilionoideae</taxon>
        <taxon>50 kb inversion clade</taxon>
        <taxon>genistoids sensu lato</taxon>
        <taxon>core genistoids</taxon>
        <taxon>Genisteae</taxon>
        <taxon>Lupinus</taxon>
    </lineage>
</organism>
<name>A0A6A5N0E5_LUPAL</name>
<accession>A0A6A5N0E5</accession>
<comment type="caution">
    <text evidence="1">The sequence shown here is derived from an EMBL/GenBank/DDBJ whole genome shotgun (WGS) entry which is preliminary data.</text>
</comment>
<keyword evidence="2" id="KW-1185">Reference proteome</keyword>
<evidence type="ECO:0000313" key="2">
    <source>
        <dbReference type="Proteomes" id="UP000447434"/>
    </source>
</evidence>
<sequence length="99" mass="11104">MARSSENMKTSKKPVVFSESEIEVAKLLIQLSISNYNNSTCSNNKVDSDDDIEESSIDAATTTTIDDEDIGYGSKIRYIKDIYNATEPVPEIKAKRMKY</sequence>
<dbReference type="AlphaFoldDB" id="A0A6A5N0E5"/>
<reference evidence="2" key="1">
    <citation type="journal article" date="2020" name="Nat. Commun.">
        <title>Genome sequence of the cluster root forming white lupin.</title>
        <authorList>
            <person name="Hufnagel B."/>
            <person name="Marques A."/>
            <person name="Soriano A."/>
            <person name="Marques L."/>
            <person name="Divol F."/>
            <person name="Doumas P."/>
            <person name="Sallet E."/>
            <person name="Mancinotti D."/>
            <person name="Carrere S."/>
            <person name="Marande W."/>
            <person name="Arribat S."/>
            <person name="Keller J."/>
            <person name="Huneau C."/>
            <person name="Blein T."/>
            <person name="Aime D."/>
            <person name="Laguerre M."/>
            <person name="Taylor J."/>
            <person name="Schubert V."/>
            <person name="Nelson M."/>
            <person name="Geu-Flores F."/>
            <person name="Crespi M."/>
            <person name="Gallardo-Guerrero K."/>
            <person name="Delaux P.-M."/>
            <person name="Salse J."/>
            <person name="Berges H."/>
            <person name="Guyot R."/>
            <person name="Gouzy J."/>
            <person name="Peret B."/>
        </authorList>
    </citation>
    <scope>NUCLEOTIDE SEQUENCE [LARGE SCALE GENOMIC DNA]</scope>
    <source>
        <strain evidence="2">cv. Amiga</strain>
    </source>
</reference>
<protein>
    <submittedName>
        <fullName evidence="1">Uncharacterized protein</fullName>
    </submittedName>
</protein>
<dbReference type="Proteomes" id="UP000447434">
    <property type="component" value="Chromosome 7"/>
</dbReference>
<dbReference type="EMBL" id="WOCE01000007">
    <property type="protein sequence ID" value="KAE9610687.1"/>
    <property type="molecule type" value="Genomic_DNA"/>
</dbReference>
<proteinExistence type="predicted"/>